<sequence>MYKQKAYFLHHHRVCFMPLFLFTVKGFKPEGYYSIGIPSDSE</sequence>
<organism evidence="1">
    <name type="scientific">termite gut metagenome</name>
    <dbReference type="NCBI Taxonomy" id="433724"/>
    <lineage>
        <taxon>unclassified sequences</taxon>
        <taxon>metagenomes</taxon>
        <taxon>organismal metagenomes</taxon>
    </lineage>
</organism>
<comment type="caution">
    <text evidence="1">The sequence shown here is derived from an EMBL/GenBank/DDBJ whole genome shotgun (WGS) entry which is preliminary data.</text>
</comment>
<reference evidence="1" key="1">
    <citation type="submission" date="2019-03" db="EMBL/GenBank/DDBJ databases">
        <title>Single cell metagenomics reveals metabolic interactions within the superorganism composed of flagellate Streblomastix strix and complex community of Bacteroidetes bacteria on its surface.</title>
        <authorList>
            <person name="Treitli S.C."/>
            <person name="Kolisko M."/>
            <person name="Husnik F."/>
            <person name="Keeling P."/>
            <person name="Hampl V."/>
        </authorList>
    </citation>
    <scope>NUCLEOTIDE SEQUENCE</scope>
    <source>
        <strain evidence="1">STM</strain>
    </source>
</reference>
<gene>
    <name evidence="1" type="ORF">EZS27_029921</name>
</gene>
<name>A0A5J4QEW8_9ZZZZ</name>
<dbReference type="AlphaFoldDB" id="A0A5J4QEW8"/>
<proteinExistence type="predicted"/>
<protein>
    <submittedName>
        <fullName evidence="1">Uncharacterized protein</fullName>
    </submittedName>
</protein>
<dbReference type="EMBL" id="SNRY01003635">
    <property type="protein sequence ID" value="KAA6320287.1"/>
    <property type="molecule type" value="Genomic_DNA"/>
</dbReference>
<accession>A0A5J4QEW8</accession>
<evidence type="ECO:0000313" key="1">
    <source>
        <dbReference type="EMBL" id="KAA6320287.1"/>
    </source>
</evidence>